<dbReference type="EMBL" id="JBEZFP010000017">
    <property type="protein sequence ID" value="MEU8133738.1"/>
    <property type="molecule type" value="Genomic_DNA"/>
</dbReference>
<protein>
    <submittedName>
        <fullName evidence="10">Cytosine permease</fullName>
    </submittedName>
</protein>
<feature type="transmembrane region" description="Helical" evidence="9">
    <location>
        <begin position="310"/>
        <end position="329"/>
    </location>
</feature>
<feature type="region of interest" description="Disordered" evidence="8">
    <location>
        <begin position="1"/>
        <end position="32"/>
    </location>
</feature>
<dbReference type="InterPro" id="IPR026030">
    <property type="entry name" value="Pur-cyt_permease_Fcy2/21/22"/>
</dbReference>
<organism evidence="10 11">
    <name type="scientific">Streptodolium elevatio</name>
    <dbReference type="NCBI Taxonomy" id="3157996"/>
    <lineage>
        <taxon>Bacteria</taxon>
        <taxon>Bacillati</taxon>
        <taxon>Actinomycetota</taxon>
        <taxon>Actinomycetes</taxon>
        <taxon>Kitasatosporales</taxon>
        <taxon>Streptomycetaceae</taxon>
        <taxon>Streptodolium</taxon>
    </lineage>
</organism>
<keyword evidence="3 7" id="KW-0813">Transport</keyword>
<evidence type="ECO:0000256" key="7">
    <source>
        <dbReference type="PIRNR" id="PIRNR002744"/>
    </source>
</evidence>
<evidence type="ECO:0000256" key="8">
    <source>
        <dbReference type="SAM" id="MobiDB-lite"/>
    </source>
</evidence>
<dbReference type="PANTHER" id="PTHR31806">
    <property type="entry name" value="PURINE-CYTOSINE PERMEASE FCY2-RELATED"/>
    <property type="match status" value="1"/>
</dbReference>
<evidence type="ECO:0000256" key="9">
    <source>
        <dbReference type="SAM" id="Phobius"/>
    </source>
</evidence>
<feature type="transmembrane region" description="Helical" evidence="9">
    <location>
        <begin position="350"/>
        <end position="372"/>
    </location>
</feature>
<feature type="transmembrane region" description="Helical" evidence="9">
    <location>
        <begin position="196"/>
        <end position="216"/>
    </location>
</feature>
<evidence type="ECO:0000313" key="10">
    <source>
        <dbReference type="EMBL" id="MEU8133738.1"/>
    </source>
</evidence>
<dbReference type="PANTHER" id="PTHR31806:SF1">
    <property type="entry name" value="PURINE-CYTOSINE PERMEASE FCY2-RELATED"/>
    <property type="match status" value="1"/>
</dbReference>
<comment type="subcellular location">
    <subcellularLocation>
        <location evidence="1">Membrane</location>
        <topology evidence="1">Multi-pass membrane protein</topology>
    </subcellularLocation>
</comment>
<evidence type="ECO:0000256" key="6">
    <source>
        <dbReference type="ARBA" id="ARBA00023136"/>
    </source>
</evidence>
<evidence type="ECO:0000256" key="2">
    <source>
        <dbReference type="ARBA" id="ARBA00008974"/>
    </source>
</evidence>
<accession>A0ABV3DDC1</accession>
<keyword evidence="4 9" id="KW-0812">Transmembrane</keyword>
<feature type="transmembrane region" description="Helical" evidence="9">
    <location>
        <begin position="128"/>
        <end position="156"/>
    </location>
</feature>
<evidence type="ECO:0000313" key="11">
    <source>
        <dbReference type="Proteomes" id="UP001551482"/>
    </source>
</evidence>
<keyword evidence="6 7" id="KW-0472">Membrane</keyword>
<evidence type="ECO:0000256" key="1">
    <source>
        <dbReference type="ARBA" id="ARBA00004141"/>
    </source>
</evidence>
<sequence length="508" mass="52118">MSTAESAEPAGAADAFGPDGTVTATAPATPPSHIETHGIDFIPLDERHGRPRELFFVWAGANINYLPIVLGGSLVLLGLDTWQGLLVVLLGNLFWAFNGLLAVSGPVSGTPCSVLARATYGVRGNRVAVVLTNWSVCVAYAAINLAMGSLAAFALLDHLGMTVTTATEAVVVAVLAAGTLVVGVYGHALILRLSPVFTLVLAVVLTALTAFVVVHADPGRRPDGAPQGADLLAAALLGFAVVASGPLSWGTGADYARYLPADASRRAVAGWTALGGFLPSVVLGAVGVLAGTAVDMTDPQVSLREIVPGWFYPLFLLAVVVGSVANNILTTYSSALALQAIGVRVGQWTAVLLDGAIATAVAAYALFVTDFLDALNNILELTVVVLGPGLAISAADLVLRRNHYPGPGLHDESPTGAYWYHGGVNTAGLAAQLLGSTVALLCLNSTMYVGPVADALGGADTSAILGPVVGAGVYAALFTTVYRRQLAEARIAAGRRPRHRTPAPERTG</sequence>
<feature type="transmembrane region" description="Helical" evidence="9">
    <location>
        <begin position="85"/>
        <end position="107"/>
    </location>
</feature>
<gene>
    <name evidence="10" type="ORF">AB0C36_09540</name>
</gene>
<dbReference type="RefSeq" id="WP_358351734.1">
    <property type="nucleotide sequence ID" value="NZ_JBEZFP010000017.1"/>
</dbReference>
<reference evidence="10 11" key="1">
    <citation type="submission" date="2024-06" db="EMBL/GenBank/DDBJ databases">
        <title>The Natural Products Discovery Center: Release of the First 8490 Sequenced Strains for Exploring Actinobacteria Biosynthetic Diversity.</title>
        <authorList>
            <person name="Kalkreuter E."/>
            <person name="Kautsar S.A."/>
            <person name="Yang D."/>
            <person name="Bader C.D."/>
            <person name="Teijaro C.N."/>
            <person name="Fluegel L."/>
            <person name="Davis C.M."/>
            <person name="Simpson J.R."/>
            <person name="Lauterbach L."/>
            <person name="Steele A.D."/>
            <person name="Gui C."/>
            <person name="Meng S."/>
            <person name="Li G."/>
            <person name="Viehrig K."/>
            <person name="Ye F."/>
            <person name="Su P."/>
            <person name="Kiefer A.F."/>
            <person name="Nichols A."/>
            <person name="Cepeda A.J."/>
            <person name="Yan W."/>
            <person name="Fan B."/>
            <person name="Jiang Y."/>
            <person name="Adhikari A."/>
            <person name="Zheng C.-J."/>
            <person name="Schuster L."/>
            <person name="Cowan T.M."/>
            <person name="Smanski M.J."/>
            <person name="Chevrette M.G."/>
            <person name="De Carvalho L.P.S."/>
            <person name="Shen B."/>
        </authorList>
    </citation>
    <scope>NUCLEOTIDE SEQUENCE [LARGE SCALE GENOMIC DNA]</scope>
    <source>
        <strain evidence="10 11">NPDC048946</strain>
    </source>
</reference>
<evidence type="ECO:0000256" key="5">
    <source>
        <dbReference type="ARBA" id="ARBA00022989"/>
    </source>
</evidence>
<name>A0ABV3DDC1_9ACTN</name>
<dbReference type="PIRSF" id="PIRSF002744">
    <property type="entry name" value="Pur-cyt_permease"/>
    <property type="match status" value="1"/>
</dbReference>
<keyword evidence="11" id="KW-1185">Reference proteome</keyword>
<comment type="caution">
    <text evidence="10">The sequence shown here is derived from an EMBL/GenBank/DDBJ whole genome shotgun (WGS) entry which is preliminary data.</text>
</comment>
<dbReference type="Gene3D" id="1.10.4160.10">
    <property type="entry name" value="Hydantoin permease"/>
    <property type="match status" value="1"/>
</dbReference>
<keyword evidence="5 9" id="KW-1133">Transmembrane helix</keyword>
<comment type="similarity">
    <text evidence="2 7">Belongs to the purine-cytosine permease (2.A.39) family.</text>
</comment>
<feature type="transmembrane region" description="Helical" evidence="9">
    <location>
        <begin position="54"/>
        <end position="79"/>
    </location>
</feature>
<feature type="transmembrane region" description="Helical" evidence="9">
    <location>
        <begin position="378"/>
        <end position="399"/>
    </location>
</feature>
<dbReference type="Proteomes" id="UP001551482">
    <property type="component" value="Unassembled WGS sequence"/>
</dbReference>
<feature type="compositionally biased region" description="Low complexity" evidence="8">
    <location>
        <begin position="1"/>
        <end position="27"/>
    </location>
</feature>
<feature type="transmembrane region" description="Helical" evidence="9">
    <location>
        <begin position="168"/>
        <end position="189"/>
    </location>
</feature>
<proteinExistence type="inferred from homology"/>
<evidence type="ECO:0000256" key="3">
    <source>
        <dbReference type="ARBA" id="ARBA00022448"/>
    </source>
</evidence>
<evidence type="ECO:0000256" key="4">
    <source>
        <dbReference type="ARBA" id="ARBA00022692"/>
    </source>
</evidence>
<dbReference type="InterPro" id="IPR001248">
    <property type="entry name" value="Pur-cyt_permease"/>
</dbReference>
<dbReference type="Pfam" id="PF02133">
    <property type="entry name" value="Transp_cyt_pur"/>
    <property type="match status" value="1"/>
</dbReference>
<feature type="transmembrane region" description="Helical" evidence="9">
    <location>
        <begin position="228"/>
        <end position="247"/>
    </location>
</feature>
<feature type="transmembrane region" description="Helical" evidence="9">
    <location>
        <begin position="268"/>
        <end position="290"/>
    </location>
</feature>